<sequence length="177" mass="19675">MPLGLLETCFIWQVWQRTASRPPGTGCLAISHPTMCRLPAAHAACIRPRLPLSICLDDIASRTAYVTCLLAPADSTWGDGVADMGQWYITAYNAEPQPLHHHLQTSKPRIPSTRYSVRITPSCFSYLFFSSVSISLPCSLLPRFRLWQLVPTFLNSPTGYAVPHGNQVPAPVPRRYP</sequence>
<dbReference type="Proteomes" id="UP000799779">
    <property type="component" value="Unassembled WGS sequence"/>
</dbReference>
<evidence type="ECO:0000313" key="1">
    <source>
        <dbReference type="EMBL" id="KAF2008110.1"/>
    </source>
</evidence>
<accession>A0A6A5X5B4</accession>
<gene>
    <name evidence="1" type="ORF">P154DRAFT_15874</name>
</gene>
<organism evidence="1 2">
    <name type="scientific">Amniculicola lignicola CBS 123094</name>
    <dbReference type="NCBI Taxonomy" id="1392246"/>
    <lineage>
        <taxon>Eukaryota</taxon>
        <taxon>Fungi</taxon>
        <taxon>Dikarya</taxon>
        <taxon>Ascomycota</taxon>
        <taxon>Pezizomycotina</taxon>
        <taxon>Dothideomycetes</taxon>
        <taxon>Pleosporomycetidae</taxon>
        <taxon>Pleosporales</taxon>
        <taxon>Amniculicolaceae</taxon>
        <taxon>Amniculicola</taxon>
    </lineage>
</organism>
<dbReference type="AlphaFoldDB" id="A0A6A5X5B4"/>
<proteinExistence type="predicted"/>
<dbReference type="EMBL" id="ML977556">
    <property type="protein sequence ID" value="KAF2008110.1"/>
    <property type="molecule type" value="Genomic_DNA"/>
</dbReference>
<reference evidence="1" key="1">
    <citation type="journal article" date="2020" name="Stud. Mycol.">
        <title>101 Dothideomycetes genomes: a test case for predicting lifestyles and emergence of pathogens.</title>
        <authorList>
            <person name="Haridas S."/>
            <person name="Albert R."/>
            <person name="Binder M."/>
            <person name="Bloem J."/>
            <person name="Labutti K."/>
            <person name="Salamov A."/>
            <person name="Andreopoulos B."/>
            <person name="Baker S."/>
            <person name="Barry K."/>
            <person name="Bills G."/>
            <person name="Bluhm B."/>
            <person name="Cannon C."/>
            <person name="Castanera R."/>
            <person name="Culley D."/>
            <person name="Daum C."/>
            <person name="Ezra D."/>
            <person name="Gonzalez J."/>
            <person name="Henrissat B."/>
            <person name="Kuo A."/>
            <person name="Liang C."/>
            <person name="Lipzen A."/>
            <person name="Lutzoni F."/>
            <person name="Magnuson J."/>
            <person name="Mondo S."/>
            <person name="Nolan M."/>
            <person name="Ohm R."/>
            <person name="Pangilinan J."/>
            <person name="Park H.-J."/>
            <person name="Ramirez L."/>
            <person name="Alfaro M."/>
            <person name="Sun H."/>
            <person name="Tritt A."/>
            <person name="Yoshinaga Y."/>
            <person name="Zwiers L.-H."/>
            <person name="Turgeon B."/>
            <person name="Goodwin S."/>
            <person name="Spatafora J."/>
            <person name="Crous P."/>
            <person name="Grigoriev I."/>
        </authorList>
    </citation>
    <scope>NUCLEOTIDE SEQUENCE</scope>
    <source>
        <strain evidence="1">CBS 123094</strain>
    </source>
</reference>
<keyword evidence="2" id="KW-1185">Reference proteome</keyword>
<protein>
    <submittedName>
        <fullName evidence="1">Uncharacterized protein</fullName>
    </submittedName>
</protein>
<evidence type="ECO:0000313" key="2">
    <source>
        <dbReference type="Proteomes" id="UP000799779"/>
    </source>
</evidence>
<name>A0A6A5X5B4_9PLEO</name>